<dbReference type="InterPro" id="IPR016024">
    <property type="entry name" value="ARM-type_fold"/>
</dbReference>
<dbReference type="STRING" id="1287681.M7TJA3"/>
<dbReference type="SUPFAM" id="SSF48371">
    <property type="entry name" value="ARM repeat"/>
    <property type="match status" value="1"/>
</dbReference>
<sequence length="643" mass="68380">MTPNEIEQLFSSNPPPRGSAVEEEEDASVSESLKSQRIDALRLVLATVRHLWETGSKDLDVIAETIGNGTHDDLTGRTLEPAQVAAYKAGLNPEIIDLLSGPRLPNAEGSMGIICKLLRLVASQEPEPDLVHLETPFTLLHLAAAKCPEEEPASTNDGDDDDDDIEDFLGQVTVALTYLGHTQYQDKFLAQSDAIPLFLRVFSRACSELSATADAAAAAQLDAEELAQLKKTQSVFMQVLADLSAHPMFAALCPLEGPEVATLRRWIASSSSPSSSSSSTHARQMLGSAACLALGNVARSDAACSWLVETAGIHKPLIAIISSESNTDAQLLHAVLGFLKNLGIPTTNKSILGGAGLLDDNGNAPILPRLWQVNAQPQVQFAAVSLARLLLVNCTENIRRVCAAATATATRGADETATTHLQVLLDLFKETDQEPTKTEAARAVLSVCRALHTDTSSIFPPDTSTAAAAPNVHLQVGDFYNTHAHLSDALLFLGLQKKYPPLRSELWFVLALMARSPAGAKVVAALMQHRELLETLSEAVTGENILGGQESNVESIADGASVRSEPDTAGIVGGVAGLGLEPQQVDSKQAASMVKVDRENGLVLINELMGQKSDDLSPLPLDGLRRILKEGGDLILANIDEEA</sequence>
<dbReference type="eggNOG" id="KOG4500">
    <property type="taxonomic scope" value="Eukaryota"/>
</dbReference>
<feature type="compositionally biased region" description="Polar residues" evidence="1">
    <location>
        <begin position="1"/>
        <end position="12"/>
    </location>
</feature>
<reference evidence="3" key="1">
    <citation type="journal article" date="2013" name="Genome Announc.">
        <title>Draft genome sequence of the grapevine dieback fungus Eutypa lata UCR-EL1.</title>
        <authorList>
            <person name="Blanco-Ulate B."/>
            <person name="Rolshausen P.E."/>
            <person name="Cantu D."/>
        </authorList>
    </citation>
    <scope>NUCLEOTIDE SEQUENCE [LARGE SCALE GENOMIC DNA]</scope>
    <source>
        <strain evidence="3">UCR-EL1</strain>
    </source>
</reference>
<evidence type="ECO:0000313" key="3">
    <source>
        <dbReference type="Proteomes" id="UP000012174"/>
    </source>
</evidence>
<dbReference type="Proteomes" id="UP000012174">
    <property type="component" value="Unassembled WGS sequence"/>
</dbReference>
<feature type="region of interest" description="Disordered" evidence="1">
    <location>
        <begin position="1"/>
        <end position="32"/>
    </location>
</feature>
<dbReference type="AlphaFoldDB" id="M7TJA3"/>
<dbReference type="KEGG" id="ela:UCREL1_2956"/>
<dbReference type="OrthoDB" id="26149at2759"/>
<evidence type="ECO:0000313" key="2">
    <source>
        <dbReference type="EMBL" id="EMR70026.1"/>
    </source>
</evidence>
<protein>
    <submittedName>
        <fullName evidence="2">Putative gtp binding protein</fullName>
    </submittedName>
</protein>
<keyword evidence="3" id="KW-1185">Reference proteome</keyword>
<evidence type="ECO:0000256" key="1">
    <source>
        <dbReference type="SAM" id="MobiDB-lite"/>
    </source>
</evidence>
<dbReference type="GO" id="GO:0005085">
    <property type="term" value="F:guanyl-nucleotide exchange factor activity"/>
    <property type="evidence" value="ECO:0007669"/>
    <property type="project" value="InterPro"/>
</dbReference>
<accession>M7TJA3</accession>
<proteinExistence type="predicted"/>
<gene>
    <name evidence="2" type="ORF">UCREL1_2956</name>
</gene>
<dbReference type="Gene3D" id="1.25.10.10">
    <property type="entry name" value="Leucine-rich Repeat Variant"/>
    <property type="match status" value="1"/>
</dbReference>
<name>M7TJA3_EUTLA</name>
<organism evidence="2 3">
    <name type="scientific">Eutypa lata (strain UCR-EL1)</name>
    <name type="common">Grapevine dieback disease fungus</name>
    <name type="synonym">Eutypa armeniacae</name>
    <dbReference type="NCBI Taxonomy" id="1287681"/>
    <lineage>
        <taxon>Eukaryota</taxon>
        <taxon>Fungi</taxon>
        <taxon>Dikarya</taxon>
        <taxon>Ascomycota</taxon>
        <taxon>Pezizomycotina</taxon>
        <taxon>Sordariomycetes</taxon>
        <taxon>Xylariomycetidae</taxon>
        <taxon>Xylariales</taxon>
        <taxon>Diatrypaceae</taxon>
        <taxon>Eutypa</taxon>
    </lineage>
</organism>
<dbReference type="EMBL" id="KB705980">
    <property type="protein sequence ID" value="EMR70026.1"/>
    <property type="molecule type" value="Genomic_DNA"/>
</dbReference>
<dbReference type="PANTHER" id="PTHR10957">
    <property type="entry name" value="RAP1 GTPASE-GDP DISSOCIATION STIMULATOR 1"/>
    <property type="match status" value="1"/>
</dbReference>
<dbReference type="HOGENOM" id="CLU_026731_0_0_1"/>
<dbReference type="InterPro" id="IPR011989">
    <property type="entry name" value="ARM-like"/>
</dbReference>
<dbReference type="OMA" id="WRLPYGD"/>
<dbReference type="InterPro" id="IPR040144">
    <property type="entry name" value="RAP1GDS1"/>
</dbReference>